<dbReference type="OrthoDB" id="6159456at2759"/>
<evidence type="ECO:0000256" key="6">
    <source>
        <dbReference type="ARBA" id="ARBA00023136"/>
    </source>
</evidence>
<evidence type="ECO:0000256" key="4">
    <source>
        <dbReference type="ARBA" id="ARBA00022989"/>
    </source>
</evidence>
<sequence>LPCGTPFREQIRLRLSVLSCFDSLEKQQLVAVSGVYSECIAPVGISDVPGVTPVDYNSSELASAPRRARVRLVELRASLRPMDWTCRNVNGGNSTFPVPLTQWEKDLAASVVAAEAFVAFFGNLVRQHKAMSILVSSLAINDIVTAVLVMAPSAYSLSHPNGFPLCQKQVCSVHGVFNYWMATTSSITLAIISIDRNISIQKPLLYAAQLYSSRTRIIKMVLLPWTLGIVYSLVPFSLQWMTYQLDNIVCDVNWNPEPAYRVYYAALFSLCFFLPALLILIQYSRIIYSIHKLKQRTPSQDSTYHRNNASHGMVKSPSGISLKLLSRRPTAESEDNSTKLVLSVVTLIVVFFVCITPFCLTKLIKVVAGPHRVPNWCDMLSTIIQFSASVINPVVYSLGLKHFQEAFVRQGRNLKNKCSMYLYPWCEFF</sequence>
<keyword evidence="8" id="KW-0807">Transducer</keyword>
<dbReference type="Gene3D" id="1.20.1070.10">
    <property type="entry name" value="Rhodopsin 7-helix transmembrane proteins"/>
    <property type="match status" value="1"/>
</dbReference>
<reference evidence="12 13" key="1">
    <citation type="journal article" date="2017" name="Gigascience">
        <title>Draft genome of the honey bee ectoparasitic mite, Tropilaelaps mercedesae, is shaped by the parasitic life history.</title>
        <authorList>
            <person name="Dong X."/>
            <person name="Armstrong S.D."/>
            <person name="Xia D."/>
            <person name="Makepeace B.L."/>
            <person name="Darby A.C."/>
            <person name="Kadowaki T."/>
        </authorList>
    </citation>
    <scope>NUCLEOTIDE SEQUENCE [LARGE SCALE GENOMIC DNA]</scope>
    <source>
        <strain evidence="12">Wuxi-XJTLU</strain>
    </source>
</reference>
<dbReference type="GO" id="GO:0004930">
    <property type="term" value="F:G protein-coupled receptor activity"/>
    <property type="evidence" value="ECO:0007669"/>
    <property type="project" value="UniProtKB-KW"/>
</dbReference>
<keyword evidence="9" id="KW-0716">Sensory transduction</keyword>
<feature type="transmembrane region" description="Helical" evidence="10">
    <location>
        <begin position="340"/>
        <end position="363"/>
    </location>
</feature>
<dbReference type="CDD" id="cd00637">
    <property type="entry name" value="7tm_classA_rhodopsin-like"/>
    <property type="match status" value="1"/>
</dbReference>
<dbReference type="InParanoid" id="A0A1V9X1U8"/>
<dbReference type="EMBL" id="MNPL01029000">
    <property type="protein sequence ID" value="OQR67373.1"/>
    <property type="molecule type" value="Genomic_DNA"/>
</dbReference>
<organism evidence="12 13">
    <name type="scientific">Tropilaelaps mercedesae</name>
    <dbReference type="NCBI Taxonomy" id="418985"/>
    <lineage>
        <taxon>Eukaryota</taxon>
        <taxon>Metazoa</taxon>
        <taxon>Ecdysozoa</taxon>
        <taxon>Arthropoda</taxon>
        <taxon>Chelicerata</taxon>
        <taxon>Arachnida</taxon>
        <taxon>Acari</taxon>
        <taxon>Parasitiformes</taxon>
        <taxon>Mesostigmata</taxon>
        <taxon>Gamasina</taxon>
        <taxon>Dermanyssoidea</taxon>
        <taxon>Laelapidae</taxon>
        <taxon>Tropilaelaps</taxon>
    </lineage>
</organism>
<evidence type="ECO:0000256" key="3">
    <source>
        <dbReference type="ARBA" id="ARBA00022692"/>
    </source>
</evidence>
<proteinExistence type="inferred from homology"/>
<protein>
    <submittedName>
        <fullName evidence="12">5-HT4 receptor-like</fullName>
    </submittedName>
</protein>
<dbReference type="Proteomes" id="UP000192247">
    <property type="component" value="Unassembled WGS sequence"/>
</dbReference>
<keyword evidence="13" id="KW-1185">Reference proteome</keyword>
<evidence type="ECO:0000256" key="9">
    <source>
        <dbReference type="ARBA" id="ARBA00023305"/>
    </source>
</evidence>
<name>A0A1V9X1U8_9ACAR</name>
<dbReference type="InterPro" id="IPR017452">
    <property type="entry name" value="GPCR_Rhodpsn_7TM"/>
</dbReference>
<feature type="transmembrane region" description="Helical" evidence="10">
    <location>
        <begin position="132"/>
        <end position="157"/>
    </location>
</feature>
<feature type="non-terminal residue" evidence="12">
    <location>
        <position position="1"/>
    </location>
</feature>
<comment type="caution">
    <text evidence="12">The sequence shown here is derived from an EMBL/GenBank/DDBJ whole genome shotgun (WGS) entry which is preliminary data.</text>
</comment>
<keyword evidence="4 10" id="KW-1133">Transmembrane helix</keyword>
<evidence type="ECO:0000256" key="5">
    <source>
        <dbReference type="ARBA" id="ARBA00023040"/>
    </source>
</evidence>
<feature type="transmembrane region" description="Helical" evidence="10">
    <location>
        <begin position="221"/>
        <end position="242"/>
    </location>
</feature>
<dbReference type="InterPro" id="IPR050125">
    <property type="entry name" value="GPCR_opsins"/>
</dbReference>
<gene>
    <name evidence="12" type="ORF">BIW11_13564</name>
</gene>
<feature type="transmembrane region" description="Helical" evidence="10">
    <location>
        <begin position="177"/>
        <end position="194"/>
    </location>
</feature>
<keyword evidence="6 10" id="KW-0472">Membrane</keyword>
<feature type="domain" description="G-protein coupled receptors family 1 profile" evidence="11">
    <location>
        <begin position="112"/>
        <end position="396"/>
    </location>
</feature>
<keyword evidence="9" id="KW-0844">Vision</keyword>
<keyword evidence="7 12" id="KW-0675">Receptor</keyword>
<evidence type="ECO:0000256" key="10">
    <source>
        <dbReference type="SAM" id="Phobius"/>
    </source>
</evidence>
<feature type="transmembrane region" description="Helical" evidence="10">
    <location>
        <begin position="383"/>
        <end position="400"/>
    </location>
</feature>
<comment type="similarity">
    <text evidence="2">Belongs to the G-protein coupled receptor 1 family.</text>
</comment>
<evidence type="ECO:0000313" key="13">
    <source>
        <dbReference type="Proteomes" id="UP000192247"/>
    </source>
</evidence>
<evidence type="ECO:0000256" key="1">
    <source>
        <dbReference type="ARBA" id="ARBA00004141"/>
    </source>
</evidence>
<evidence type="ECO:0000256" key="2">
    <source>
        <dbReference type="ARBA" id="ARBA00010663"/>
    </source>
</evidence>
<accession>A0A1V9X1U8</accession>
<comment type="subcellular location">
    <subcellularLocation>
        <location evidence="1">Membrane</location>
        <topology evidence="1">Multi-pass membrane protein</topology>
    </subcellularLocation>
</comment>
<dbReference type="PROSITE" id="PS50262">
    <property type="entry name" value="G_PROTEIN_RECEP_F1_2"/>
    <property type="match status" value="1"/>
</dbReference>
<dbReference type="STRING" id="418985.A0A1V9X1U8"/>
<dbReference type="AlphaFoldDB" id="A0A1V9X1U8"/>
<keyword evidence="3 10" id="KW-0812">Transmembrane</keyword>
<dbReference type="InterPro" id="IPR000276">
    <property type="entry name" value="GPCR_Rhodpsn"/>
</dbReference>
<dbReference type="SUPFAM" id="SSF81321">
    <property type="entry name" value="Family A G protein-coupled receptor-like"/>
    <property type="match status" value="1"/>
</dbReference>
<evidence type="ECO:0000256" key="7">
    <source>
        <dbReference type="ARBA" id="ARBA00023170"/>
    </source>
</evidence>
<dbReference type="PANTHER" id="PTHR24240">
    <property type="entry name" value="OPSIN"/>
    <property type="match status" value="1"/>
</dbReference>
<evidence type="ECO:0000313" key="12">
    <source>
        <dbReference type="EMBL" id="OQR67373.1"/>
    </source>
</evidence>
<evidence type="ECO:0000259" key="11">
    <source>
        <dbReference type="PROSITE" id="PS50262"/>
    </source>
</evidence>
<evidence type="ECO:0000256" key="8">
    <source>
        <dbReference type="ARBA" id="ARBA00023224"/>
    </source>
</evidence>
<dbReference type="GO" id="GO:0007601">
    <property type="term" value="P:visual perception"/>
    <property type="evidence" value="ECO:0007669"/>
    <property type="project" value="UniProtKB-KW"/>
</dbReference>
<dbReference type="GO" id="GO:0016020">
    <property type="term" value="C:membrane"/>
    <property type="evidence" value="ECO:0007669"/>
    <property type="project" value="UniProtKB-SubCell"/>
</dbReference>
<dbReference type="Pfam" id="PF00001">
    <property type="entry name" value="7tm_1"/>
    <property type="match status" value="1"/>
</dbReference>
<keyword evidence="5" id="KW-0297">G-protein coupled receptor</keyword>
<feature type="transmembrane region" description="Helical" evidence="10">
    <location>
        <begin position="262"/>
        <end position="283"/>
    </location>
</feature>
<dbReference type="PRINTS" id="PR00237">
    <property type="entry name" value="GPCRRHODOPSN"/>
</dbReference>